<organism evidence="10 11">
    <name type="scientific">Myroides pelagicus</name>
    <dbReference type="NCBI Taxonomy" id="270914"/>
    <lineage>
        <taxon>Bacteria</taxon>
        <taxon>Pseudomonadati</taxon>
        <taxon>Bacteroidota</taxon>
        <taxon>Flavobacteriia</taxon>
        <taxon>Flavobacteriales</taxon>
        <taxon>Flavobacteriaceae</taxon>
        <taxon>Myroides</taxon>
    </lineage>
</organism>
<evidence type="ECO:0000256" key="7">
    <source>
        <dbReference type="SAM" id="SignalP"/>
    </source>
</evidence>
<gene>
    <name evidence="10" type="ORF">GJV77_10175</name>
</gene>
<dbReference type="InterPro" id="IPR011990">
    <property type="entry name" value="TPR-like_helical_dom_sf"/>
</dbReference>
<dbReference type="Pfam" id="PF07980">
    <property type="entry name" value="SusD_RagB"/>
    <property type="match status" value="1"/>
</dbReference>
<evidence type="ECO:0000256" key="5">
    <source>
        <dbReference type="ARBA" id="ARBA00023237"/>
    </source>
</evidence>
<keyword evidence="5" id="KW-0998">Cell outer membrane</keyword>
<dbReference type="AlphaFoldDB" id="A0A7K1GMY6"/>
<feature type="region of interest" description="Disordered" evidence="6">
    <location>
        <begin position="492"/>
        <end position="512"/>
    </location>
</feature>
<comment type="similarity">
    <text evidence="2">Belongs to the SusD family.</text>
</comment>
<feature type="chain" id="PRO_5029871168" evidence="7">
    <location>
        <begin position="25"/>
        <end position="512"/>
    </location>
</feature>
<dbReference type="Pfam" id="PF14322">
    <property type="entry name" value="SusD-like_3"/>
    <property type="match status" value="1"/>
</dbReference>
<dbReference type="SUPFAM" id="SSF48452">
    <property type="entry name" value="TPR-like"/>
    <property type="match status" value="1"/>
</dbReference>
<evidence type="ECO:0000256" key="3">
    <source>
        <dbReference type="ARBA" id="ARBA00022729"/>
    </source>
</evidence>
<sequence>MKMKYIKYCLLAASISLGSCSSEYLDTLPTNETSPDTAFGSTANVKMAINGIAKIMTTQHLSSQGFNGEGTIKMYYGEYPGANFRVDLAGWAVIINGQYYENINSIYNYYPWHYYYMIISNANEIVARIDGVDGPVTEKQYLKAQALSYRAYAYTMLVQLYGYSWDKSQNGEFKALPLRLTPDQDKDLPLSSMKDVYATIYDDLDEAINLFTQANYTRKANYEIDASVAHAIYARAALNKQDYPKAQAEAAMARAAYPLMSVADYKKGFSNPTGEWIWSSYGASDEQLYYYSYFAYIGYNSNASAVRNYPKRISKEFFETIPNTDIRKGLFLDPTGYDASTYNATTGVAKNGSPMDQYVRDNYEFQSNAKVAAYMQLKIKNNDNPGVGNMNHFRSSEMVLIEAEAKLHTEGPAAAKAMLAELNKDRDPNYDANAVADAKVFDEIVKYRGLELWGEGFDWFDHKRWNKAIVRKSVEEGGNYNVSLAKTIEPTQGNNWTWKTPSKESDFNDALE</sequence>
<evidence type="ECO:0000259" key="8">
    <source>
        <dbReference type="Pfam" id="PF07980"/>
    </source>
</evidence>
<accession>A0A7K1GMY6</accession>
<keyword evidence="3 7" id="KW-0732">Signal</keyword>
<protein>
    <submittedName>
        <fullName evidence="10">RagB/SusD family nutrient uptake outer membrane protein</fullName>
    </submittedName>
</protein>
<dbReference type="Proteomes" id="UP000488936">
    <property type="component" value="Unassembled WGS sequence"/>
</dbReference>
<feature type="domain" description="SusD-like N-terminal" evidence="9">
    <location>
        <begin position="24"/>
        <end position="235"/>
    </location>
</feature>
<evidence type="ECO:0000256" key="2">
    <source>
        <dbReference type="ARBA" id="ARBA00006275"/>
    </source>
</evidence>
<dbReference type="EMBL" id="WMJY01000022">
    <property type="protein sequence ID" value="MTH30262.1"/>
    <property type="molecule type" value="Genomic_DNA"/>
</dbReference>
<dbReference type="PROSITE" id="PS51257">
    <property type="entry name" value="PROKAR_LIPOPROTEIN"/>
    <property type="match status" value="1"/>
</dbReference>
<dbReference type="InterPro" id="IPR012944">
    <property type="entry name" value="SusD_RagB_dom"/>
</dbReference>
<proteinExistence type="inferred from homology"/>
<name>A0A7K1GMY6_9FLAO</name>
<dbReference type="GO" id="GO:0009279">
    <property type="term" value="C:cell outer membrane"/>
    <property type="evidence" value="ECO:0007669"/>
    <property type="project" value="UniProtKB-SubCell"/>
</dbReference>
<evidence type="ECO:0000313" key="10">
    <source>
        <dbReference type="EMBL" id="MTH30262.1"/>
    </source>
</evidence>
<evidence type="ECO:0000256" key="1">
    <source>
        <dbReference type="ARBA" id="ARBA00004442"/>
    </source>
</evidence>
<feature type="domain" description="RagB/SusD" evidence="8">
    <location>
        <begin position="267"/>
        <end position="474"/>
    </location>
</feature>
<evidence type="ECO:0000259" key="9">
    <source>
        <dbReference type="Pfam" id="PF14322"/>
    </source>
</evidence>
<evidence type="ECO:0000313" key="11">
    <source>
        <dbReference type="Proteomes" id="UP000488936"/>
    </source>
</evidence>
<reference evidence="10 11" key="1">
    <citation type="journal article" date="2006" name="Int. J. Syst. Evol. Microbiol.">
        <title>Myroides pelagicus sp. nov., isolated from seawater in Thailand.</title>
        <authorList>
            <person name="Yoon J."/>
            <person name="Maneerat S."/>
            <person name="Kawai F."/>
            <person name="Yokota A."/>
        </authorList>
    </citation>
    <scope>NUCLEOTIDE SEQUENCE [LARGE SCALE GENOMIC DNA]</scope>
    <source>
        <strain evidence="10 11">SM1T</strain>
    </source>
</reference>
<feature type="signal peptide" evidence="7">
    <location>
        <begin position="1"/>
        <end position="24"/>
    </location>
</feature>
<evidence type="ECO:0000256" key="6">
    <source>
        <dbReference type="SAM" id="MobiDB-lite"/>
    </source>
</evidence>
<dbReference type="OrthoDB" id="630434at2"/>
<dbReference type="Gene3D" id="1.25.40.390">
    <property type="match status" value="1"/>
</dbReference>
<dbReference type="RefSeq" id="WP_155036249.1">
    <property type="nucleotide sequence ID" value="NZ_JAYMMG010000006.1"/>
</dbReference>
<evidence type="ECO:0000256" key="4">
    <source>
        <dbReference type="ARBA" id="ARBA00023136"/>
    </source>
</evidence>
<comment type="caution">
    <text evidence="10">The sequence shown here is derived from an EMBL/GenBank/DDBJ whole genome shotgun (WGS) entry which is preliminary data.</text>
</comment>
<comment type="subcellular location">
    <subcellularLocation>
        <location evidence="1">Cell outer membrane</location>
    </subcellularLocation>
</comment>
<dbReference type="InterPro" id="IPR033985">
    <property type="entry name" value="SusD-like_N"/>
</dbReference>
<keyword evidence="11" id="KW-1185">Reference proteome</keyword>
<keyword evidence="4" id="KW-0472">Membrane</keyword>